<reference evidence="4 5" key="1">
    <citation type="submission" date="2018-04" db="EMBL/GenBank/DDBJ databases">
        <title>The genome of golden apple snail Pomacea canaliculata provides insight into stress tolerance and invasive adaptation.</title>
        <authorList>
            <person name="Liu C."/>
            <person name="Liu B."/>
            <person name="Ren Y."/>
            <person name="Zhang Y."/>
            <person name="Wang H."/>
            <person name="Li S."/>
            <person name="Jiang F."/>
            <person name="Yin L."/>
            <person name="Zhang G."/>
            <person name="Qian W."/>
            <person name="Fan W."/>
        </authorList>
    </citation>
    <scope>NUCLEOTIDE SEQUENCE [LARGE SCALE GENOMIC DNA]</scope>
    <source>
        <strain evidence="4">SZHN2017</strain>
        <tissue evidence="4">Muscle</tissue>
    </source>
</reference>
<comment type="caution">
    <text evidence="4">The sequence shown here is derived from an EMBL/GenBank/DDBJ whole genome shotgun (WGS) entry which is preliminary data.</text>
</comment>
<dbReference type="OMA" id="RDEYCCG"/>
<evidence type="ECO:0008006" key="6">
    <source>
        <dbReference type="Google" id="ProtNLM"/>
    </source>
</evidence>
<keyword evidence="5" id="KW-1185">Reference proteome</keyword>
<sequence length="169" mass="17604">MASLECVVAILAAVFVGEVTAGEYCFSSSYFSIVYCTYGCCNGVCCGFPPWLIVTIVTAVIVAVSFLIGGYCCCMKQSGYPGRVISPAPPLHTTNVAYVQSAQGEHAMMTWQAGGMHGAYYGYGVGAYGIPQGVQPPVVQPLGPPPYTDPVYPTGGALPSNPPEGVTSR</sequence>
<feature type="chain" id="PRO_5015414414" description="Cysteine and tyrosine-rich protein 1" evidence="3">
    <location>
        <begin position="22"/>
        <end position="169"/>
    </location>
</feature>
<name>A0A2T7NTM8_POMCA</name>
<evidence type="ECO:0000313" key="5">
    <source>
        <dbReference type="Proteomes" id="UP000245119"/>
    </source>
</evidence>
<evidence type="ECO:0000256" key="2">
    <source>
        <dbReference type="SAM" id="Phobius"/>
    </source>
</evidence>
<organism evidence="4 5">
    <name type="scientific">Pomacea canaliculata</name>
    <name type="common">Golden apple snail</name>
    <dbReference type="NCBI Taxonomy" id="400727"/>
    <lineage>
        <taxon>Eukaryota</taxon>
        <taxon>Metazoa</taxon>
        <taxon>Spiralia</taxon>
        <taxon>Lophotrochozoa</taxon>
        <taxon>Mollusca</taxon>
        <taxon>Gastropoda</taxon>
        <taxon>Caenogastropoda</taxon>
        <taxon>Architaenioglossa</taxon>
        <taxon>Ampullarioidea</taxon>
        <taxon>Ampullariidae</taxon>
        <taxon>Pomacea</taxon>
    </lineage>
</organism>
<keyword evidence="3" id="KW-0732">Signal</keyword>
<gene>
    <name evidence="4" type="ORF">C0Q70_15004</name>
</gene>
<feature type="signal peptide" evidence="3">
    <location>
        <begin position="1"/>
        <end position="21"/>
    </location>
</feature>
<accession>A0A2T7NTM8</accession>
<dbReference type="EMBL" id="PZQS01000009">
    <property type="protein sequence ID" value="PVD24521.1"/>
    <property type="molecule type" value="Genomic_DNA"/>
</dbReference>
<proteinExistence type="predicted"/>
<evidence type="ECO:0000313" key="4">
    <source>
        <dbReference type="EMBL" id="PVD24521.1"/>
    </source>
</evidence>
<protein>
    <recommendedName>
        <fullName evidence="6">Cysteine and tyrosine-rich protein 1</fullName>
    </recommendedName>
</protein>
<keyword evidence="2" id="KW-1133">Transmembrane helix</keyword>
<evidence type="ECO:0000256" key="3">
    <source>
        <dbReference type="SAM" id="SignalP"/>
    </source>
</evidence>
<feature type="transmembrane region" description="Helical" evidence="2">
    <location>
        <begin position="51"/>
        <end position="73"/>
    </location>
</feature>
<dbReference type="AlphaFoldDB" id="A0A2T7NTM8"/>
<keyword evidence="2" id="KW-0812">Transmembrane</keyword>
<keyword evidence="2" id="KW-0472">Membrane</keyword>
<dbReference type="Proteomes" id="UP000245119">
    <property type="component" value="Linkage Group LG9"/>
</dbReference>
<evidence type="ECO:0000256" key="1">
    <source>
        <dbReference type="SAM" id="MobiDB-lite"/>
    </source>
</evidence>
<feature type="region of interest" description="Disordered" evidence="1">
    <location>
        <begin position="142"/>
        <end position="169"/>
    </location>
</feature>